<evidence type="ECO:0000256" key="1">
    <source>
        <dbReference type="SAM" id="Phobius"/>
    </source>
</evidence>
<sequence>MSYTTVVLTEKEAKDFNDKKSSAFQGTMILCGVYATVAIVLLLLINFTSFGKNIIYDKFMPFILTYVFGAIIIIIYLVIIIYNLEPTKQRKPQNNDIICPDYWKLKELTPDEIKAIKKNTANTSNLSDDDIRYKCVIDKNIIPLSNYKNDNLKYGFTGNYLSTGNDINNPNYIYTTYNNAETDKNNDMKIYAQVSGIYNKDGTPSESLDPISLTSNLSSDNINIEPISYSQIPLICNEVYTQYLARLDENTEEGNKNRCEYAKKCNIPWNDIGC</sequence>
<name>A0A6C0J2S5_9ZZZZ</name>
<reference evidence="2" key="1">
    <citation type="journal article" date="2020" name="Nature">
        <title>Giant virus diversity and host interactions through global metagenomics.</title>
        <authorList>
            <person name="Schulz F."/>
            <person name="Roux S."/>
            <person name="Paez-Espino D."/>
            <person name="Jungbluth S."/>
            <person name="Walsh D.A."/>
            <person name="Denef V.J."/>
            <person name="McMahon K.D."/>
            <person name="Konstantinidis K.T."/>
            <person name="Eloe-Fadrosh E.A."/>
            <person name="Kyrpides N.C."/>
            <person name="Woyke T."/>
        </authorList>
    </citation>
    <scope>NUCLEOTIDE SEQUENCE</scope>
    <source>
        <strain evidence="2">GVMAG-M-3300025695-21</strain>
    </source>
</reference>
<accession>A0A6C0J2S5</accession>
<evidence type="ECO:0000313" key="2">
    <source>
        <dbReference type="EMBL" id="QHT98926.1"/>
    </source>
</evidence>
<keyword evidence="1" id="KW-0472">Membrane</keyword>
<keyword evidence="1" id="KW-0812">Transmembrane</keyword>
<dbReference type="EMBL" id="MN740298">
    <property type="protein sequence ID" value="QHT98926.1"/>
    <property type="molecule type" value="Genomic_DNA"/>
</dbReference>
<keyword evidence="1" id="KW-1133">Transmembrane helix</keyword>
<organism evidence="2">
    <name type="scientific">viral metagenome</name>
    <dbReference type="NCBI Taxonomy" id="1070528"/>
    <lineage>
        <taxon>unclassified sequences</taxon>
        <taxon>metagenomes</taxon>
        <taxon>organismal metagenomes</taxon>
    </lineage>
</organism>
<protein>
    <submittedName>
        <fullName evidence="2">Uncharacterized protein</fullName>
    </submittedName>
</protein>
<dbReference type="AlphaFoldDB" id="A0A6C0J2S5"/>
<feature type="transmembrane region" description="Helical" evidence="1">
    <location>
        <begin position="23"/>
        <end position="47"/>
    </location>
</feature>
<proteinExistence type="predicted"/>
<feature type="transmembrane region" description="Helical" evidence="1">
    <location>
        <begin position="59"/>
        <end position="82"/>
    </location>
</feature>